<proteinExistence type="predicted"/>
<dbReference type="GO" id="GO:0106300">
    <property type="term" value="P:protein-DNA covalent cross-linking repair"/>
    <property type="evidence" value="ECO:0007669"/>
    <property type="project" value="InterPro"/>
</dbReference>
<sequence>MTIEFHLKAHPGEDLRRFETTPVFWADTPPVRPWDAPVKPTDLAFLIRANATGELEAVTRRWWMVPAFHKGPVSAWKTLCANAPVDALETSPILREAYGARRALVPLTSFIVYGEPPGWRKGQPKRRWEATWTPANPADKVRYFAAIWDKAETADGPLESFAIVTGPAGADLADLQDSQPAVLTLAQGLDWLKLEGPGKAGLVTETPAGTYELNEQPREQAMSRELRRSL</sequence>
<organism evidence="1 2">
    <name type="scientific">Phenylobacterium glaciei</name>
    <dbReference type="NCBI Taxonomy" id="2803784"/>
    <lineage>
        <taxon>Bacteria</taxon>
        <taxon>Pseudomonadati</taxon>
        <taxon>Pseudomonadota</taxon>
        <taxon>Alphaproteobacteria</taxon>
        <taxon>Caulobacterales</taxon>
        <taxon>Caulobacteraceae</taxon>
        <taxon>Phenylobacterium</taxon>
    </lineage>
</organism>
<dbReference type="SUPFAM" id="SSF143081">
    <property type="entry name" value="BB1717-like"/>
    <property type="match status" value="1"/>
</dbReference>
<name>A0A941CYN4_9CAUL</name>
<dbReference type="AlphaFoldDB" id="A0A941CYN4"/>
<accession>A0A941CYN4</accession>
<gene>
    <name evidence="1" type="ORF">JKL49_06605</name>
</gene>
<reference evidence="1" key="1">
    <citation type="submission" date="2021-04" db="EMBL/GenBank/DDBJ databases">
        <title>Draft genome assembly of strain Phenylobacterium sp. 20VBR1 using MiniION and Illumina platforms.</title>
        <authorList>
            <person name="Thomas F.A."/>
            <person name="Krishnan K.P."/>
            <person name="Sinha R.K."/>
        </authorList>
    </citation>
    <scope>NUCLEOTIDE SEQUENCE</scope>
    <source>
        <strain evidence="1">20VBR1</strain>
    </source>
</reference>
<dbReference type="EMBL" id="JAGSGD010000001">
    <property type="protein sequence ID" value="MBR7619056.1"/>
    <property type="molecule type" value="Genomic_DNA"/>
</dbReference>
<dbReference type="Proteomes" id="UP000622580">
    <property type="component" value="Unassembled WGS sequence"/>
</dbReference>
<protein>
    <submittedName>
        <fullName evidence="1">SOS response-associated peptidase family protein</fullName>
    </submittedName>
</protein>
<comment type="caution">
    <text evidence="1">The sequence shown here is derived from an EMBL/GenBank/DDBJ whole genome shotgun (WGS) entry which is preliminary data.</text>
</comment>
<dbReference type="Gene3D" id="3.90.1680.10">
    <property type="entry name" value="SOS response associated peptidase-like"/>
    <property type="match status" value="1"/>
</dbReference>
<evidence type="ECO:0000313" key="2">
    <source>
        <dbReference type="Proteomes" id="UP000622580"/>
    </source>
</evidence>
<keyword evidence="2" id="KW-1185">Reference proteome</keyword>
<dbReference type="InterPro" id="IPR003738">
    <property type="entry name" value="SRAP"/>
</dbReference>
<evidence type="ECO:0000313" key="1">
    <source>
        <dbReference type="EMBL" id="MBR7619056.1"/>
    </source>
</evidence>
<dbReference type="GO" id="GO:0003697">
    <property type="term" value="F:single-stranded DNA binding"/>
    <property type="evidence" value="ECO:0007669"/>
    <property type="project" value="InterPro"/>
</dbReference>
<dbReference type="InterPro" id="IPR036590">
    <property type="entry name" value="SRAP-like"/>
</dbReference>
<dbReference type="RefSeq" id="WP_215339173.1">
    <property type="nucleotide sequence ID" value="NZ_JAGSGD010000001.1"/>
</dbReference>
<dbReference type="Pfam" id="PF02586">
    <property type="entry name" value="SRAP"/>
    <property type="match status" value="1"/>
</dbReference>